<keyword evidence="2" id="KW-1185">Reference proteome</keyword>
<proteinExistence type="predicted"/>
<gene>
    <name evidence="1" type="ORF">PYW07_011770</name>
</gene>
<evidence type="ECO:0000313" key="1">
    <source>
        <dbReference type="EMBL" id="KAJ8704582.1"/>
    </source>
</evidence>
<name>A0AAD7Y6Q3_MYTSE</name>
<organism evidence="1 2">
    <name type="scientific">Mythimna separata</name>
    <name type="common">Oriental armyworm</name>
    <name type="synonym">Pseudaletia separata</name>
    <dbReference type="NCBI Taxonomy" id="271217"/>
    <lineage>
        <taxon>Eukaryota</taxon>
        <taxon>Metazoa</taxon>
        <taxon>Ecdysozoa</taxon>
        <taxon>Arthropoda</taxon>
        <taxon>Hexapoda</taxon>
        <taxon>Insecta</taxon>
        <taxon>Pterygota</taxon>
        <taxon>Neoptera</taxon>
        <taxon>Endopterygota</taxon>
        <taxon>Lepidoptera</taxon>
        <taxon>Glossata</taxon>
        <taxon>Ditrysia</taxon>
        <taxon>Noctuoidea</taxon>
        <taxon>Noctuidae</taxon>
        <taxon>Noctuinae</taxon>
        <taxon>Hadenini</taxon>
        <taxon>Mythimna</taxon>
    </lineage>
</organism>
<dbReference type="AlphaFoldDB" id="A0AAD7Y6Q3"/>
<protein>
    <submittedName>
        <fullName evidence="1">Uncharacterized protein</fullName>
    </submittedName>
</protein>
<sequence>MEKEPVEEGLSFKHDTDGALFGSQEHFKKEMSRLCYGDLYVIGRLWIQGLRKVLVGANFSLIPVVHAAKPLEMFFAPKKPPKMKYKDLPLYESPHYEYKDYMEDKKKCPKANVKILHTYLFPKVQSYRKSWSDSIRGFNKEAKELKDDGSPTRRFLPESKIKEAYDKKAGESDFTKCILPESKIKDAYNKGKK</sequence>
<dbReference type="EMBL" id="JARGEI010000031">
    <property type="protein sequence ID" value="KAJ8704582.1"/>
    <property type="molecule type" value="Genomic_DNA"/>
</dbReference>
<reference evidence="1" key="1">
    <citation type="submission" date="2023-03" db="EMBL/GenBank/DDBJ databases">
        <title>Chromosome-level genomes of two armyworms, Mythimna separata and Mythimna loreyi, provide insights into the biosynthesis and reception of sex pheromones.</title>
        <authorList>
            <person name="Zhao H."/>
        </authorList>
    </citation>
    <scope>NUCLEOTIDE SEQUENCE</scope>
    <source>
        <strain evidence="1">BeijingLab</strain>
        <tissue evidence="1">Pupa</tissue>
    </source>
</reference>
<accession>A0AAD7Y6Q3</accession>
<comment type="caution">
    <text evidence="1">The sequence shown here is derived from an EMBL/GenBank/DDBJ whole genome shotgun (WGS) entry which is preliminary data.</text>
</comment>
<dbReference type="Proteomes" id="UP001231518">
    <property type="component" value="Chromosome 29"/>
</dbReference>
<evidence type="ECO:0000313" key="2">
    <source>
        <dbReference type="Proteomes" id="UP001231518"/>
    </source>
</evidence>